<reference evidence="1 2" key="1">
    <citation type="journal article" date="2011" name="Science">
        <title>The Selaginella genome identifies genetic changes associated with the evolution of vascular plants.</title>
        <authorList>
            <person name="Banks J.A."/>
            <person name="Nishiyama T."/>
            <person name="Hasebe M."/>
            <person name="Bowman J.L."/>
            <person name="Gribskov M."/>
            <person name="dePamphilis C."/>
            <person name="Albert V.A."/>
            <person name="Aono N."/>
            <person name="Aoyama T."/>
            <person name="Ambrose B.A."/>
            <person name="Ashton N.W."/>
            <person name="Axtell M.J."/>
            <person name="Barker E."/>
            <person name="Barker M.S."/>
            <person name="Bennetzen J.L."/>
            <person name="Bonawitz N.D."/>
            <person name="Chapple C."/>
            <person name="Cheng C."/>
            <person name="Correa L.G."/>
            <person name="Dacre M."/>
            <person name="DeBarry J."/>
            <person name="Dreyer I."/>
            <person name="Elias M."/>
            <person name="Engstrom E.M."/>
            <person name="Estelle M."/>
            <person name="Feng L."/>
            <person name="Finet C."/>
            <person name="Floyd S.K."/>
            <person name="Frommer W.B."/>
            <person name="Fujita T."/>
            <person name="Gramzow L."/>
            <person name="Gutensohn M."/>
            <person name="Harholt J."/>
            <person name="Hattori M."/>
            <person name="Heyl A."/>
            <person name="Hirai T."/>
            <person name="Hiwatashi Y."/>
            <person name="Ishikawa M."/>
            <person name="Iwata M."/>
            <person name="Karol K.G."/>
            <person name="Koehler B."/>
            <person name="Kolukisaoglu U."/>
            <person name="Kubo M."/>
            <person name="Kurata T."/>
            <person name="Lalonde S."/>
            <person name="Li K."/>
            <person name="Li Y."/>
            <person name="Litt A."/>
            <person name="Lyons E."/>
            <person name="Manning G."/>
            <person name="Maruyama T."/>
            <person name="Michael T.P."/>
            <person name="Mikami K."/>
            <person name="Miyazaki S."/>
            <person name="Morinaga S."/>
            <person name="Murata T."/>
            <person name="Mueller-Roeber B."/>
            <person name="Nelson D.R."/>
            <person name="Obara M."/>
            <person name="Oguri Y."/>
            <person name="Olmstead R.G."/>
            <person name="Onodera N."/>
            <person name="Petersen B.L."/>
            <person name="Pils B."/>
            <person name="Prigge M."/>
            <person name="Rensing S.A."/>
            <person name="Riano-Pachon D.M."/>
            <person name="Roberts A.W."/>
            <person name="Sato Y."/>
            <person name="Scheller H.V."/>
            <person name="Schulz B."/>
            <person name="Schulz C."/>
            <person name="Shakirov E.V."/>
            <person name="Shibagaki N."/>
            <person name="Shinohara N."/>
            <person name="Shippen D.E."/>
            <person name="Soerensen I."/>
            <person name="Sotooka R."/>
            <person name="Sugimoto N."/>
            <person name="Sugita M."/>
            <person name="Sumikawa N."/>
            <person name="Tanurdzic M."/>
            <person name="Theissen G."/>
            <person name="Ulvskov P."/>
            <person name="Wakazuki S."/>
            <person name="Weng J.K."/>
            <person name="Willats W.W."/>
            <person name="Wipf D."/>
            <person name="Wolf P.G."/>
            <person name="Yang L."/>
            <person name="Zimmer A.D."/>
            <person name="Zhu Q."/>
            <person name="Mitros T."/>
            <person name="Hellsten U."/>
            <person name="Loque D."/>
            <person name="Otillar R."/>
            <person name="Salamov A."/>
            <person name="Schmutz J."/>
            <person name="Shapiro H."/>
            <person name="Lindquist E."/>
            <person name="Lucas S."/>
            <person name="Rokhsar D."/>
            <person name="Grigoriev I.V."/>
        </authorList>
    </citation>
    <scope>NUCLEOTIDE SEQUENCE [LARGE SCALE GENOMIC DNA]</scope>
</reference>
<gene>
    <name evidence="1" type="ORF">SELMODRAFT_413742</name>
</gene>
<proteinExistence type="predicted"/>
<accession>D8RQ28</accession>
<evidence type="ECO:0000313" key="2">
    <source>
        <dbReference type="Proteomes" id="UP000001514"/>
    </source>
</evidence>
<sequence length="260" mass="29354">MGELDVALEAAIAAYERGDREGQGPFLVARNVPWQSYDAWMCGLECCWRLEFKAGDVWMHGDPSIVHETISNWFNTMIITQIQCIPEVECAIDVISAARASRLATIRGDKEPDQCYFSSSVLEPQRAVIEVAYKNEGLEALKSSVDLWEASGSLLAIGVKITRELDLTFVAKERGAAAATELKFGPEFLDESNQEAFVVEFPLSCFTGDVEGDHRIRFDLFGLQKYVIKMIEHERRFFYSNVAFLNFNKRSFVSVAVIWK</sequence>
<dbReference type="EMBL" id="GL377586">
    <property type="protein sequence ID" value="EFJ25583.1"/>
    <property type="molecule type" value="Genomic_DNA"/>
</dbReference>
<evidence type="ECO:0000313" key="1">
    <source>
        <dbReference type="EMBL" id="EFJ25583.1"/>
    </source>
</evidence>
<dbReference type="AlphaFoldDB" id="D8RQ28"/>
<dbReference type="Gramene" id="EFJ25583">
    <property type="protein sequence ID" value="EFJ25583"/>
    <property type="gene ID" value="SELMODRAFT_413742"/>
</dbReference>
<dbReference type="KEGG" id="smo:SELMODRAFT_413742"/>
<dbReference type="HOGENOM" id="CLU_067690_0_0_1"/>
<dbReference type="InParanoid" id="D8RQ28"/>
<organism evidence="2">
    <name type="scientific">Selaginella moellendorffii</name>
    <name type="common">Spikemoss</name>
    <dbReference type="NCBI Taxonomy" id="88036"/>
    <lineage>
        <taxon>Eukaryota</taxon>
        <taxon>Viridiplantae</taxon>
        <taxon>Streptophyta</taxon>
        <taxon>Embryophyta</taxon>
        <taxon>Tracheophyta</taxon>
        <taxon>Lycopodiopsida</taxon>
        <taxon>Selaginellales</taxon>
        <taxon>Selaginellaceae</taxon>
        <taxon>Selaginella</taxon>
    </lineage>
</organism>
<protein>
    <submittedName>
        <fullName evidence="1">Uncharacterized protein</fullName>
    </submittedName>
</protein>
<name>D8RQ28_SELML</name>
<dbReference type="Proteomes" id="UP000001514">
    <property type="component" value="Unassembled WGS sequence"/>
</dbReference>
<keyword evidence="2" id="KW-1185">Reference proteome</keyword>